<proteinExistence type="predicted"/>
<name>A0A1I6FSK9_9FLAO</name>
<evidence type="ECO:0000313" key="1">
    <source>
        <dbReference type="EMBL" id="SFR32894.1"/>
    </source>
</evidence>
<sequence length="298" mass="34916">MKYEKEPFSSEQHIELLKSRGLSIPNVERAHKYLSNIGYYRLTGYMYHLQTNDGSHKFIKGIAFNDIILHYHFDKKLRFILLEYLERIEVALRAKLTDSFCVNHGFFWYRTYGLYDDKEIYASINQEIADKFEDPQERFLKYYKAKYTSESLPPSNMALEILSLGKLSRLYRGLANGDEKISIASDFGLPSSVLSTWFVYLNNIRNICAHHGRLWNRGLSADRPVIPSRKRYKFNSELPDNFNRSMYGVIAMVNRLLNNINPGNRFLEKSLDLFEEFPSVDVKLMGFPDNWKESPAWG</sequence>
<accession>A0A1I6FSK9</accession>
<dbReference type="AlphaFoldDB" id="A0A1I6FSK9"/>
<organism evidence="1 2">
    <name type="scientific">Robiginitalea myxolifaciens</name>
    <dbReference type="NCBI Taxonomy" id="400055"/>
    <lineage>
        <taxon>Bacteria</taxon>
        <taxon>Pseudomonadati</taxon>
        <taxon>Bacteroidota</taxon>
        <taxon>Flavobacteriia</taxon>
        <taxon>Flavobacteriales</taxon>
        <taxon>Flavobacteriaceae</taxon>
        <taxon>Robiginitalea</taxon>
    </lineage>
</organism>
<dbReference type="Proteomes" id="UP000199534">
    <property type="component" value="Unassembled WGS sequence"/>
</dbReference>
<dbReference type="RefSeq" id="WP_092980520.1">
    <property type="nucleotide sequence ID" value="NZ_FOYQ01000001.1"/>
</dbReference>
<reference evidence="1 2" key="1">
    <citation type="submission" date="2016-10" db="EMBL/GenBank/DDBJ databases">
        <authorList>
            <person name="de Groot N.N."/>
        </authorList>
    </citation>
    <scope>NUCLEOTIDE SEQUENCE [LARGE SCALE GENOMIC DNA]</scope>
    <source>
        <strain evidence="1 2">DSM 21019</strain>
    </source>
</reference>
<dbReference type="Pfam" id="PF07751">
    <property type="entry name" value="Abi_2"/>
    <property type="match status" value="1"/>
</dbReference>
<dbReference type="OrthoDB" id="5363652at2"/>
<protein>
    <submittedName>
        <fullName evidence="1">Abortive infection bacteriophage resistance protein</fullName>
    </submittedName>
</protein>
<evidence type="ECO:0000313" key="2">
    <source>
        <dbReference type="Proteomes" id="UP000199534"/>
    </source>
</evidence>
<keyword evidence="2" id="KW-1185">Reference proteome</keyword>
<dbReference type="EMBL" id="FOYQ01000001">
    <property type="protein sequence ID" value="SFR32894.1"/>
    <property type="molecule type" value="Genomic_DNA"/>
</dbReference>
<dbReference type="InterPro" id="IPR011664">
    <property type="entry name" value="Abi_system_AbiD/AbiF-like"/>
</dbReference>
<gene>
    <name evidence="1" type="ORF">SAMN04490243_0573</name>
</gene>